<dbReference type="InterPro" id="IPR049614">
    <property type="entry name" value="HrpB_DEXH"/>
</dbReference>
<keyword evidence="3 7" id="KW-0347">Helicase</keyword>
<dbReference type="InterPro" id="IPR011545">
    <property type="entry name" value="DEAD/DEAH_box_helicase_dom"/>
</dbReference>
<dbReference type="NCBIfam" id="TIGR01970">
    <property type="entry name" value="DEAH_box_HrpB"/>
    <property type="match status" value="1"/>
</dbReference>
<dbReference type="GO" id="GO:0016787">
    <property type="term" value="F:hydrolase activity"/>
    <property type="evidence" value="ECO:0007669"/>
    <property type="project" value="UniProtKB-KW"/>
</dbReference>
<dbReference type="GO" id="GO:0005524">
    <property type="term" value="F:ATP binding"/>
    <property type="evidence" value="ECO:0007669"/>
    <property type="project" value="UniProtKB-KW"/>
</dbReference>
<dbReference type="Pfam" id="PF00271">
    <property type="entry name" value="Helicase_C"/>
    <property type="match status" value="1"/>
</dbReference>
<comment type="caution">
    <text evidence="7">The sequence shown here is derived from an EMBL/GenBank/DDBJ whole genome shotgun (WGS) entry which is preliminary data.</text>
</comment>
<dbReference type="Gene3D" id="1.20.120.1080">
    <property type="match status" value="1"/>
</dbReference>
<dbReference type="GO" id="GO:0003676">
    <property type="term" value="F:nucleic acid binding"/>
    <property type="evidence" value="ECO:0007669"/>
    <property type="project" value="InterPro"/>
</dbReference>
<dbReference type="AlphaFoldDB" id="A0A432Z0S9"/>
<keyword evidence="8" id="KW-1185">Reference proteome</keyword>
<dbReference type="SMART" id="SM00490">
    <property type="entry name" value="HELICc"/>
    <property type="match status" value="1"/>
</dbReference>
<dbReference type="EMBL" id="PIQE01000004">
    <property type="protein sequence ID" value="RUO69755.1"/>
    <property type="molecule type" value="Genomic_DNA"/>
</dbReference>
<dbReference type="SMART" id="SM00847">
    <property type="entry name" value="HA2"/>
    <property type="match status" value="1"/>
</dbReference>
<sequence>MVNIDSNLPVAALLPKLIAQLPGSKVVLQAPPGAGKSTALPLALLAAPAFQQQRILLLQPRRLAAMSIAHYLAQQLNEPVGQRVGYHVRGEQKFSASTQLVIMTEGMFVQYLQNDPELTGVGAVLFDEFHERNLYSDLGLAMLLESLCLRDDLSLLVMSATLPATEIATWLGSDTQVLQCEGRQYPITTHYRPVPTNSDWRVHCAQVIKEALAQAQQGVLVFLPGWHDIQCVTELLTDAVAADVLPLHRQISMAAQQQALAAPAQGHKKIVLATNIAETSLTIAGIDVVVDSGRERRAMFYPRHGIQRLVTQRISRAAATQRAGRAGRLGPGICYQLWASSDAHGMRDFDAPAVATEDLTQLLLECKRWGSEVQELAFFSPVNQAHLQAAQQLLQQLQIVDTRGTLTVLGQRVAAFGGDPRLARIAVAVQDADAPTRARAALLLAQLEAPLRQATHFPAPLAQLKGETRQRWQWWRKQLGVTDIPGSIDDGLMAELVLWGYPDRIARRRGSGRSYLTAYGGGVQFHQNDHREAGTWLVALTLNFSERQADAIVADYLPLRAVDLEHPALTHEWHTELTFVGPKQRLQAVEVQRLGAILCAQRAANKQPSASERAQLLCDYVRQSSEGFINFTAAAPLLARIDVALRGLTAAERADWPAFSSAVLLQSLEQWAVPYWQQMDSLADLRSWDPTPALLARLTYPQQQCLDALCPTHWQAPSGIRHRIDYLGEQPSVALKLQEVFGEPVSPSICRQQVTLVLELLSPAGRPLQRTADLASFWQNAYQLVKKEMKGRYPKHPWPDDPLQAQATVKTKRMLNNP</sequence>
<reference evidence="8" key="1">
    <citation type="journal article" date="2018" name="Front. Microbiol.">
        <title>Genome-Based Analysis Reveals the Taxonomy and Diversity of the Family Idiomarinaceae.</title>
        <authorList>
            <person name="Liu Y."/>
            <person name="Lai Q."/>
            <person name="Shao Z."/>
        </authorList>
    </citation>
    <scope>NUCLEOTIDE SEQUENCE [LARGE SCALE GENOMIC DNA]</scope>
    <source>
        <strain evidence="8">c121</strain>
    </source>
</reference>
<keyword evidence="2" id="KW-0378">Hydrolase</keyword>
<dbReference type="SMART" id="SM00487">
    <property type="entry name" value="DEXDc"/>
    <property type="match status" value="1"/>
</dbReference>
<feature type="domain" description="Helicase C-terminal" evidence="6">
    <location>
        <begin position="207"/>
        <end position="374"/>
    </location>
</feature>
<dbReference type="InterPro" id="IPR027417">
    <property type="entry name" value="P-loop_NTPase"/>
</dbReference>
<keyword evidence="4" id="KW-0067">ATP-binding</keyword>
<evidence type="ECO:0000256" key="3">
    <source>
        <dbReference type="ARBA" id="ARBA00022806"/>
    </source>
</evidence>
<dbReference type="Proteomes" id="UP000287022">
    <property type="component" value="Unassembled WGS sequence"/>
</dbReference>
<feature type="domain" description="Helicase ATP-binding" evidence="5">
    <location>
        <begin position="17"/>
        <end position="163"/>
    </location>
</feature>
<evidence type="ECO:0000313" key="8">
    <source>
        <dbReference type="Proteomes" id="UP000287022"/>
    </source>
</evidence>
<keyword evidence="1" id="KW-0547">Nucleotide-binding</keyword>
<evidence type="ECO:0000256" key="4">
    <source>
        <dbReference type="ARBA" id="ARBA00022840"/>
    </source>
</evidence>
<evidence type="ECO:0000259" key="6">
    <source>
        <dbReference type="PROSITE" id="PS51194"/>
    </source>
</evidence>
<evidence type="ECO:0000256" key="2">
    <source>
        <dbReference type="ARBA" id="ARBA00022801"/>
    </source>
</evidence>
<dbReference type="PANTHER" id="PTHR43519">
    <property type="entry name" value="ATP-DEPENDENT RNA HELICASE HRPB"/>
    <property type="match status" value="1"/>
</dbReference>
<organism evidence="7 8">
    <name type="scientific">Pseudidiomarina sediminum</name>
    <dbReference type="NCBI Taxonomy" id="431675"/>
    <lineage>
        <taxon>Bacteria</taxon>
        <taxon>Pseudomonadati</taxon>
        <taxon>Pseudomonadota</taxon>
        <taxon>Gammaproteobacteria</taxon>
        <taxon>Alteromonadales</taxon>
        <taxon>Idiomarinaceae</taxon>
        <taxon>Pseudidiomarina</taxon>
    </lineage>
</organism>
<evidence type="ECO:0000259" key="5">
    <source>
        <dbReference type="PROSITE" id="PS51192"/>
    </source>
</evidence>
<evidence type="ECO:0000256" key="1">
    <source>
        <dbReference type="ARBA" id="ARBA00022741"/>
    </source>
</evidence>
<dbReference type="SUPFAM" id="SSF52540">
    <property type="entry name" value="P-loop containing nucleoside triphosphate hydrolases"/>
    <property type="match status" value="1"/>
</dbReference>
<evidence type="ECO:0000313" key="7">
    <source>
        <dbReference type="EMBL" id="RUO69755.1"/>
    </source>
</evidence>
<dbReference type="Pfam" id="PF08482">
    <property type="entry name" value="HrpB_C"/>
    <property type="match status" value="1"/>
</dbReference>
<dbReference type="GO" id="GO:0004386">
    <property type="term" value="F:helicase activity"/>
    <property type="evidence" value="ECO:0007669"/>
    <property type="project" value="UniProtKB-KW"/>
</dbReference>
<dbReference type="InterPro" id="IPR013689">
    <property type="entry name" value="RNA_helicase_ATP-dep_HrpB_C"/>
</dbReference>
<dbReference type="InterPro" id="IPR001650">
    <property type="entry name" value="Helicase_C-like"/>
</dbReference>
<dbReference type="STRING" id="1122124.GCA_000423165_02089"/>
<dbReference type="InterPro" id="IPR014001">
    <property type="entry name" value="Helicase_ATP-bd"/>
</dbReference>
<name>A0A432Z0S9_9GAMM</name>
<dbReference type="PIRSF" id="PIRSF005496">
    <property type="entry name" value="ATP_hel_hrpB"/>
    <property type="match status" value="1"/>
</dbReference>
<dbReference type="InterPro" id="IPR010225">
    <property type="entry name" value="HrpB"/>
</dbReference>
<proteinExistence type="predicted"/>
<dbReference type="Gene3D" id="3.40.50.300">
    <property type="entry name" value="P-loop containing nucleotide triphosphate hydrolases"/>
    <property type="match status" value="2"/>
</dbReference>
<dbReference type="Pfam" id="PF00270">
    <property type="entry name" value="DEAD"/>
    <property type="match status" value="1"/>
</dbReference>
<dbReference type="PANTHER" id="PTHR43519:SF1">
    <property type="entry name" value="ATP-DEPENDENT RNA HELICASE HRPB"/>
    <property type="match status" value="1"/>
</dbReference>
<protein>
    <submittedName>
        <fullName evidence="7">ATP-dependent helicase HrpB</fullName>
    </submittedName>
</protein>
<dbReference type="PROSITE" id="PS51192">
    <property type="entry name" value="HELICASE_ATP_BIND_1"/>
    <property type="match status" value="1"/>
</dbReference>
<dbReference type="PROSITE" id="PS51194">
    <property type="entry name" value="HELICASE_CTER"/>
    <property type="match status" value="1"/>
</dbReference>
<gene>
    <name evidence="7" type="primary">hrpB</name>
    <name evidence="7" type="ORF">CWI80_11065</name>
</gene>
<dbReference type="CDD" id="cd17990">
    <property type="entry name" value="DEXHc_HrpB"/>
    <property type="match status" value="1"/>
</dbReference>
<accession>A0A432Z0S9</accession>
<dbReference type="CDD" id="cd18791">
    <property type="entry name" value="SF2_C_RHA"/>
    <property type="match status" value="1"/>
</dbReference>
<dbReference type="RefSeq" id="WP_026860798.1">
    <property type="nucleotide sequence ID" value="NZ_PIQE01000004.1"/>
</dbReference>
<dbReference type="InterPro" id="IPR007502">
    <property type="entry name" value="Helicase-assoc_dom"/>
</dbReference>